<dbReference type="PATRIC" id="fig|1550024.3.peg.969"/>
<evidence type="ECO:0000256" key="6">
    <source>
        <dbReference type="ARBA" id="ARBA00023136"/>
    </source>
</evidence>
<dbReference type="Proteomes" id="UP000032483">
    <property type="component" value="Unassembled WGS sequence"/>
</dbReference>
<keyword evidence="4 7" id="KW-0812">Transmembrane</keyword>
<dbReference type="SUPFAM" id="SSF103473">
    <property type="entry name" value="MFS general substrate transporter"/>
    <property type="match status" value="1"/>
</dbReference>
<evidence type="ECO:0000256" key="5">
    <source>
        <dbReference type="ARBA" id="ARBA00022989"/>
    </source>
</evidence>
<feature type="transmembrane region" description="Helical" evidence="7">
    <location>
        <begin position="74"/>
        <end position="94"/>
    </location>
</feature>
<feature type="transmembrane region" description="Helical" evidence="7">
    <location>
        <begin position="12"/>
        <end position="33"/>
    </location>
</feature>
<protein>
    <submittedName>
        <fullName evidence="8">Fucose permease</fullName>
    </submittedName>
    <submittedName>
        <fullName evidence="9">MFS transporter</fullName>
    </submittedName>
</protein>
<evidence type="ECO:0000256" key="7">
    <source>
        <dbReference type="SAM" id="Phobius"/>
    </source>
</evidence>
<feature type="transmembrane region" description="Helical" evidence="7">
    <location>
        <begin position="363"/>
        <end position="383"/>
    </location>
</feature>
<dbReference type="AlphaFoldDB" id="A0A0D8J4N6"/>
<dbReference type="GeneID" id="42855855"/>
<dbReference type="GO" id="GO:0005886">
    <property type="term" value="C:plasma membrane"/>
    <property type="evidence" value="ECO:0007669"/>
    <property type="project" value="UniProtKB-SubCell"/>
</dbReference>
<keyword evidence="11" id="KW-1185">Reference proteome</keyword>
<reference evidence="10 13" key="2">
    <citation type="journal article" date="2019" name="Nat. Med.">
        <title>A library of human gut bacterial isolates paired with longitudinal multiomics data enables mechanistic microbiome research.</title>
        <authorList>
            <person name="Poyet M."/>
            <person name="Groussin M."/>
            <person name="Gibbons S.M."/>
            <person name="Avila-Pacheco J."/>
            <person name="Jiang X."/>
            <person name="Kearney S.M."/>
            <person name="Perrotta A.R."/>
            <person name="Berdy B."/>
            <person name="Zhao S."/>
            <person name="Lieberman T.D."/>
            <person name="Swanson P.K."/>
            <person name="Smith M."/>
            <person name="Roesemann S."/>
            <person name="Alexander J.E."/>
            <person name="Rich S.A."/>
            <person name="Livny J."/>
            <person name="Vlamakis H."/>
            <person name="Clish C."/>
            <person name="Bullock K."/>
            <person name="Deik A."/>
            <person name="Scott J."/>
            <person name="Pierce K.A."/>
            <person name="Xavier R.J."/>
            <person name="Alm E.J."/>
        </authorList>
    </citation>
    <scope>NUCLEOTIDE SEQUENCE [LARGE SCALE GENOMIC DNA]</scope>
    <source>
        <strain evidence="10 13">BIOML-A7</strain>
    </source>
</reference>
<dbReference type="PANTHER" id="PTHR23514">
    <property type="entry name" value="BYPASS OF STOP CODON PROTEIN 6"/>
    <property type="match status" value="1"/>
</dbReference>
<evidence type="ECO:0000256" key="4">
    <source>
        <dbReference type="ARBA" id="ARBA00022692"/>
    </source>
</evidence>
<evidence type="ECO:0000313" key="9">
    <source>
        <dbReference type="EMBL" id="MST90551.1"/>
    </source>
</evidence>
<evidence type="ECO:0000313" key="8">
    <source>
        <dbReference type="EMBL" id="KJF40758.1"/>
    </source>
</evidence>
<dbReference type="InterPro" id="IPR051788">
    <property type="entry name" value="MFS_Transporter"/>
</dbReference>
<feature type="transmembrane region" description="Helical" evidence="7">
    <location>
        <begin position="278"/>
        <end position="296"/>
    </location>
</feature>
<gene>
    <name evidence="9" type="ORF">FYJ76_01140</name>
    <name evidence="10" type="ORF">GMD52_00110</name>
    <name evidence="8" type="ORF">TQ39_04315</name>
</gene>
<feature type="transmembrane region" description="Helical" evidence="7">
    <location>
        <begin position="302"/>
        <end position="323"/>
    </location>
</feature>
<feature type="transmembrane region" description="Helical" evidence="7">
    <location>
        <begin position="142"/>
        <end position="161"/>
    </location>
</feature>
<feature type="transmembrane region" description="Helical" evidence="7">
    <location>
        <begin position="211"/>
        <end position="229"/>
    </location>
</feature>
<comment type="subcellular location">
    <subcellularLocation>
        <location evidence="1">Cell membrane</location>
        <topology evidence="1">Multi-pass membrane protein</topology>
    </subcellularLocation>
</comment>
<keyword evidence="3" id="KW-0813">Transport</keyword>
<dbReference type="InterPro" id="IPR036259">
    <property type="entry name" value="MFS_trans_sf"/>
</dbReference>
<dbReference type="EMBL" id="JXXK01000004">
    <property type="protein sequence ID" value="KJF40758.1"/>
    <property type="molecule type" value="Genomic_DNA"/>
</dbReference>
<evidence type="ECO:0000313" key="13">
    <source>
        <dbReference type="Proteomes" id="UP000449193"/>
    </source>
</evidence>
<evidence type="ECO:0000256" key="2">
    <source>
        <dbReference type="ARBA" id="ARBA00008335"/>
    </source>
</evidence>
<reference evidence="8" key="1">
    <citation type="submission" date="2015-02" db="EMBL/GenBank/DDBJ databases">
        <title>A novel member of the family Ruminococcaceae isolated from human feces.</title>
        <authorList>
            <person name="Shkoporov A.N."/>
            <person name="Chaplin A.V."/>
            <person name="Motuzova O.V."/>
            <person name="Kafarskaia L.I."/>
            <person name="Khokhlova E.V."/>
            <person name="Efimov B.A."/>
        </authorList>
    </citation>
    <scope>NUCLEOTIDE SEQUENCE [LARGE SCALE GENOMIC DNA]</scope>
    <source>
        <strain evidence="8">585-1</strain>
    </source>
</reference>
<evidence type="ECO:0000313" key="12">
    <source>
        <dbReference type="Proteomes" id="UP000431913"/>
    </source>
</evidence>
<dbReference type="InterPro" id="IPR011701">
    <property type="entry name" value="MFS"/>
</dbReference>
<evidence type="ECO:0000256" key="3">
    <source>
        <dbReference type="ARBA" id="ARBA00022448"/>
    </source>
</evidence>
<dbReference type="Pfam" id="PF07690">
    <property type="entry name" value="MFS_1"/>
    <property type="match status" value="1"/>
</dbReference>
<dbReference type="EMBL" id="WMZR01000001">
    <property type="protein sequence ID" value="MTS49943.1"/>
    <property type="molecule type" value="Genomic_DNA"/>
</dbReference>
<organism evidence="8 11">
    <name type="scientific">Ruthenibacterium lactatiformans</name>
    <dbReference type="NCBI Taxonomy" id="1550024"/>
    <lineage>
        <taxon>Bacteria</taxon>
        <taxon>Bacillati</taxon>
        <taxon>Bacillota</taxon>
        <taxon>Clostridia</taxon>
        <taxon>Eubacteriales</taxon>
        <taxon>Oscillospiraceae</taxon>
        <taxon>Ruthenibacterium</taxon>
    </lineage>
</organism>
<dbReference type="Gene3D" id="1.20.1250.20">
    <property type="entry name" value="MFS general substrate transporter like domains"/>
    <property type="match status" value="2"/>
</dbReference>
<comment type="caution">
    <text evidence="8">The sequence shown here is derived from an EMBL/GenBank/DDBJ whole genome shotgun (WGS) entry which is preliminary data.</text>
</comment>
<dbReference type="GO" id="GO:0022857">
    <property type="term" value="F:transmembrane transporter activity"/>
    <property type="evidence" value="ECO:0007669"/>
    <property type="project" value="InterPro"/>
</dbReference>
<accession>A0A0D8J4N6</accession>
<dbReference type="PANTHER" id="PTHR23514:SF3">
    <property type="entry name" value="BYPASS OF STOP CODON PROTEIN 6"/>
    <property type="match status" value="1"/>
</dbReference>
<dbReference type="Proteomes" id="UP000431913">
    <property type="component" value="Unassembled WGS sequence"/>
</dbReference>
<name>A0A0D8J4N6_9FIRM</name>
<dbReference type="Proteomes" id="UP000449193">
    <property type="component" value="Unassembled WGS sequence"/>
</dbReference>
<keyword evidence="5 7" id="KW-1133">Transmembrane helix</keyword>
<feature type="transmembrane region" description="Helical" evidence="7">
    <location>
        <begin position="39"/>
        <end position="62"/>
    </location>
</feature>
<comment type="similarity">
    <text evidence="2">Belongs to the major facilitator superfamily.</text>
</comment>
<proteinExistence type="inferred from homology"/>
<feature type="transmembrane region" description="Helical" evidence="7">
    <location>
        <begin position="249"/>
        <end position="266"/>
    </location>
</feature>
<evidence type="ECO:0000256" key="1">
    <source>
        <dbReference type="ARBA" id="ARBA00004651"/>
    </source>
</evidence>
<dbReference type="EMBL" id="VUNJ01000001">
    <property type="protein sequence ID" value="MST90551.1"/>
    <property type="molecule type" value="Genomic_DNA"/>
</dbReference>
<reference evidence="9 12" key="3">
    <citation type="submission" date="2019-08" db="EMBL/GenBank/DDBJ databases">
        <title>In-depth cultivation of the pig gut microbiome towards novel bacterial diversity and tailored functional studies.</title>
        <authorList>
            <person name="Wylensek D."/>
            <person name="Hitch T.C.A."/>
            <person name="Clavel T."/>
        </authorList>
    </citation>
    <scope>NUCLEOTIDE SEQUENCE [LARGE SCALE GENOMIC DNA]</scope>
    <source>
        <strain evidence="9 12">WCA3-601-WT-6J</strain>
    </source>
</reference>
<keyword evidence="6 7" id="KW-0472">Membrane</keyword>
<feature type="transmembrane region" description="Helical" evidence="7">
    <location>
        <begin position="335"/>
        <end position="357"/>
    </location>
</feature>
<feature type="transmembrane region" description="Helical" evidence="7">
    <location>
        <begin position="167"/>
        <end position="190"/>
    </location>
</feature>
<evidence type="ECO:0000313" key="10">
    <source>
        <dbReference type="EMBL" id="MTS49943.1"/>
    </source>
</evidence>
<feature type="transmembrane region" description="Helical" evidence="7">
    <location>
        <begin position="100"/>
        <end position="121"/>
    </location>
</feature>
<sequence>MKLTHKHTLAASYLGYITQAVVNNLTPLLFVVFETSLGISIGRISLLITVNFGVQMLVDLLSAKWINVIGTRRAIVAAHAFAAAGLVALGVLPYRTADPYVGVLCAVCLCAVGGGITEVLISPIVEALPSEDKAGSMSLLHAFYCWGHVGVVVLSTLYFALAGTGRWALLPVLWAVLPLCNMVLFARVPLCTLAGDEHHTPLRALLKSKMIWLFLLMMVCAGASEQGMSQWASLFAETGLKVPKAMGDLLGPCAFAVMMGLSRTLYGIWGARISLKRCMAASCLLCVAGYAAAVFAPWPLLSLAGCALCGFSVGILWPGTFSLSMVHCPEGGTAMFALFALAGDVGCALGPGVVGAVSGMAGGALKAGLLAACAFPVLLLLAVSRLRRRPKGEQ</sequence>
<evidence type="ECO:0000313" key="11">
    <source>
        <dbReference type="Proteomes" id="UP000032483"/>
    </source>
</evidence>
<dbReference type="RefSeq" id="WP_050004691.1">
    <property type="nucleotide sequence ID" value="NZ_CAQJQL010000029.1"/>
</dbReference>